<evidence type="ECO:0000313" key="3">
    <source>
        <dbReference type="Proteomes" id="UP000481087"/>
    </source>
</evidence>
<sequence length="281" mass="31927">MTRLGFSTLPCDGWSLDEMIQIAKRCGFSALELREGTNWAISAEMNAEMRRTAVHKFDEAGLRISNIGSSVCFTGHEGDLEQHEQLQKVIVLASDLKAGGVRIFLGYFRNRRDQPVPTVDYDQIVRSVREACEYATSYGVEIWIETHNEFATGRSLKKLLDDVDRANCAVIYDIIHPLEEDESPQDTIALLGSRLAHVHMKDGVPFADKVELSWKYTKVGEGDVPISAIIQLLNQADYKGCYSLEWETKWRKELQLPGMEPETIFPAYIEFMRTACQTREK</sequence>
<protein>
    <submittedName>
        <fullName evidence="2">TIM barrel protein</fullName>
    </submittedName>
</protein>
<proteinExistence type="predicted"/>
<accession>A0A6L8V5I9</accession>
<name>A0A6L8V5I9_9BACL</name>
<dbReference type="PANTHER" id="PTHR12110">
    <property type="entry name" value="HYDROXYPYRUVATE ISOMERASE"/>
    <property type="match status" value="1"/>
</dbReference>
<feature type="domain" description="Xylose isomerase-like TIM barrel" evidence="1">
    <location>
        <begin position="21"/>
        <end position="273"/>
    </location>
</feature>
<dbReference type="SUPFAM" id="SSF51658">
    <property type="entry name" value="Xylose isomerase-like"/>
    <property type="match status" value="1"/>
</dbReference>
<dbReference type="InterPro" id="IPR050312">
    <property type="entry name" value="IolE/XylAMocC-like"/>
</dbReference>
<dbReference type="EMBL" id="WTUZ01000022">
    <property type="protein sequence ID" value="MZQ85547.1"/>
    <property type="molecule type" value="Genomic_DNA"/>
</dbReference>
<dbReference type="RefSeq" id="WP_161409780.1">
    <property type="nucleotide sequence ID" value="NZ_WTUZ01000022.1"/>
</dbReference>
<dbReference type="InterPro" id="IPR036237">
    <property type="entry name" value="Xyl_isomerase-like_sf"/>
</dbReference>
<reference evidence="2 3" key="1">
    <citation type="submission" date="2019-12" db="EMBL/GenBank/DDBJ databases">
        <title>Paenibacillus sp. nov. sp. isolated from soil.</title>
        <authorList>
            <person name="Kim J."/>
            <person name="Jeong S.E."/>
            <person name="Jung H.S."/>
            <person name="Jeon C.O."/>
        </authorList>
    </citation>
    <scope>NUCLEOTIDE SEQUENCE [LARGE SCALE GENOMIC DNA]</scope>
    <source>
        <strain evidence="2 3">5J-6</strain>
    </source>
</reference>
<gene>
    <name evidence="2" type="ORF">GQF01_25845</name>
</gene>
<keyword evidence="3" id="KW-1185">Reference proteome</keyword>
<evidence type="ECO:0000313" key="2">
    <source>
        <dbReference type="EMBL" id="MZQ85547.1"/>
    </source>
</evidence>
<comment type="caution">
    <text evidence="2">The sequence shown here is derived from an EMBL/GenBank/DDBJ whole genome shotgun (WGS) entry which is preliminary data.</text>
</comment>
<evidence type="ECO:0000259" key="1">
    <source>
        <dbReference type="Pfam" id="PF01261"/>
    </source>
</evidence>
<dbReference type="InterPro" id="IPR013022">
    <property type="entry name" value="Xyl_isomerase-like_TIM-brl"/>
</dbReference>
<dbReference type="Pfam" id="PF01261">
    <property type="entry name" value="AP_endonuc_2"/>
    <property type="match status" value="1"/>
</dbReference>
<dbReference type="AlphaFoldDB" id="A0A6L8V5I9"/>
<organism evidence="2 3">
    <name type="scientific">Paenibacillus silvestris</name>
    <dbReference type="NCBI Taxonomy" id="2606219"/>
    <lineage>
        <taxon>Bacteria</taxon>
        <taxon>Bacillati</taxon>
        <taxon>Bacillota</taxon>
        <taxon>Bacilli</taxon>
        <taxon>Bacillales</taxon>
        <taxon>Paenibacillaceae</taxon>
        <taxon>Paenibacillus</taxon>
    </lineage>
</organism>
<dbReference type="Proteomes" id="UP000481087">
    <property type="component" value="Unassembled WGS sequence"/>
</dbReference>
<dbReference type="Gene3D" id="3.20.20.150">
    <property type="entry name" value="Divalent-metal-dependent TIM barrel enzymes"/>
    <property type="match status" value="1"/>
</dbReference>